<dbReference type="KEGG" id="hir:HETIRDRAFT_419147"/>
<accession>W4K230</accession>
<keyword evidence="3" id="KW-1185">Reference proteome</keyword>
<evidence type="ECO:0000313" key="2">
    <source>
        <dbReference type="EMBL" id="ETW79400.1"/>
    </source>
</evidence>
<gene>
    <name evidence="2" type="ORF">HETIRDRAFT_419147</name>
</gene>
<sequence length="68" mass="7125">MLFFSLAVTLFASLSAVGAVEDEVASPTSSSAVVTATRLVKGLAEEYPFFVTSTQVVVWTQTPEATPA</sequence>
<dbReference type="Proteomes" id="UP000030671">
    <property type="component" value="Unassembled WGS sequence"/>
</dbReference>
<keyword evidence="1" id="KW-0732">Signal</keyword>
<name>W4K230_HETIT</name>
<dbReference type="InParanoid" id="W4K230"/>
<feature type="signal peptide" evidence="1">
    <location>
        <begin position="1"/>
        <end position="19"/>
    </location>
</feature>
<dbReference type="AlphaFoldDB" id="W4K230"/>
<dbReference type="GeneID" id="20673532"/>
<proteinExistence type="predicted"/>
<dbReference type="EMBL" id="KI925460">
    <property type="protein sequence ID" value="ETW79400.1"/>
    <property type="molecule type" value="Genomic_DNA"/>
</dbReference>
<protein>
    <submittedName>
        <fullName evidence="2">Uncharacterized protein</fullName>
    </submittedName>
</protein>
<dbReference type="RefSeq" id="XP_009547987.1">
    <property type="nucleotide sequence ID" value="XM_009549692.1"/>
</dbReference>
<dbReference type="HOGENOM" id="CLU_2794251_0_0_1"/>
<feature type="chain" id="PRO_5004843956" evidence="1">
    <location>
        <begin position="20"/>
        <end position="68"/>
    </location>
</feature>
<organism evidence="2 3">
    <name type="scientific">Heterobasidion irregulare (strain TC 32-1)</name>
    <dbReference type="NCBI Taxonomy" id="747525"/>
    <lineage>
        <taxon>Eukaryota</taxon>
        <taxon>Fungi</taxon>
        <taxon>Dikarya</taxon>
        <taxon>Basidiomycota</taxon>
        <taxon>Agaricomycotina</taxon>
        <taxon>Agaricomycetes</taxon>
        <taxon>Russulales</taxon>
        <taxon>Bondarzewiaceae</taxon>
        <taxon>Heterobasidion</taxon>
        <taxon>Heterobasidion annosum species complex</taxon>
    </lineage>
</organism>
<reference evidence="2 3" key="1">
    <citation type="journal article" date="2012" name="New Phytol.">
        <title>Insight into trade-off between wood decay and parasitism from the genome of a fungal forest pathogen.</title>
        <authorList>
            <person name="Olson A."/>
            <person name="Aerts A."/>
            <person name="Asiegbu F."/>
            <person name="Belbahri L."/>
            <person name="Bouzid O."/>
            <person name="Broberg A."/>
            <person name="Canback B."/>
            <person name="Coutinho P.M."/>
            <person name="Cullen D."/>
            <person name="Dalman K."/>
            <person name="Deflorio G."/>
            <person name="van Diepen L.T."/>
            <person name="Dunand C."/>
            <person name="Duplessis S."/>
            <person name="Durling M."/>
            <person name="Gonthier P."/>
            <person name="Grimwood J."/>
            <person name="Fossdal C.G."/>
            <person name="Hansson D."/>
            <person name="Henrissat B."/>
            <person name="Hietala A."/>
            <person name="Himmelstrand K."/>
            <person name="Hoffmeister D."/>
            <person name="Hogberg N."/>
            <person name="James T.Y."/>
            <person name="Karlsson M."/>
            <person name="Kohler A."/>
            <person name="Kues U."/>
            <person name="Lee Y.H."/>
            <person name="Lin Y.C."/>
            <person name="Lind M."/>
            <person name="Lindquist E."/>
            <person name="Lombard V."/>
            <person name="Lucas S."/>
            <person name="Lunden K."/>
            <person name="Morin E."/>
            <person name="Murat C."/>
            <person name="Park J."/>
            <person name="Raffaello T."/>
            <person name="Rouze P."/>
            <person name="Salamov A."/>
            <person name="Schmutz J."/>
            <person name="Solheim H."/>
            <person name="Stahlberg J."/>
            <person name="Velez H."/>
            <person name="de Vries R.P."/>
            <person name="Wiebenga A."/>
            <person name="Woodward S."/>
            <person name="Yakovlev I."/>
            <person name="Garbelotto M."/>
            <person name="Martin F."/>
            <person name="Grigoriev I.V."/>
            <person name="Stenlid J."/>
        </authorList>
    </citation>
    <scope>NUCLEOTIDE SEQUENCE [LARGE SCALE GENOMIC DNA]</scope>
    <source>
        <strain evidence="2 3">TC 32-1</strain>
    </source>
</reference>
<evidence type="ECO:0000313" key="3">
    <source>
        <dbReference type="Proteomes" id="UP000030671"/>
    </source>
</evidence>
<evidence type="ECO:0000256" key="1">
    <source>
        <dbReference type="SAM" id="SignalP"/>
    </source>
</evidence>